<reference evidence="1 2" key="1">
    <citation type="submission" date="2019-03" db="EMBL/GenBank/DDBJ databases">
        <title>Glutamicibacter sp. LJH19 genome.</title>
        <authorList>
            <person name="Sinai Borker S."/>
            <person name="Kumar R."/>
        </authorList>
    </citation>
    <scope>NUCLEOTIDE SEQUENCE [LARGE SCALE GENOMIC DNA]</scope>
    <source>
        <strain evidence="1 2">LJH19</strain>
    </source>
</reference>
<sequence length="46" mass="4702">MNALQPPTLSFFASVTVQVGEAISIGTTIDGERKVVPITGGTVLGE</sequence>
<dbReference type="EMBL" id="SPDS01000001">
    <property type="protein sequence ID" value="TFH57377.1"/>
    <property type="molecule type" value="Genomic_DNA"/>
</dbReference>
<dbReference type="AlphaFoldDB" id="A0A4Y8U1F7"/>
<dbReference type="Pfam" id="PF11578">
    <property type="entry name" value="DUF3237"/>
    <property type="match status" value="1"/>
</dbReference>
<gene>
    <name evidence="1" type="ORF">EXY26_10425</name>
</gene>
<accession>A0A4Y8U1F7</accession>
<dbReference type="Gene3D" id="2.40.160.20">
    <property type="match status" value="1"/>
</dbReference>
<dbReference type="Proteomes" id="UP000297638">
    <property type="component" value="Unassembled WGS sequence"/>
</dbReference>
<evidence type="ECO:0000313" key="2">
    <source>
        <dbReference type="Proteomes" id="UP000297638"/>
    </source>
</evidence>
<protein>
    <submittedName>
        <fullName evidence="1">DUF3237 family protein</fullName>
    </submittedName>
</protein>
<evidence type="ECO:0000313" key="1">
    <source>
        <dbReference type="EMBL" id="TFH57377.1"/>
    </source>
</evidence>
<organism evidence="1 2">
    <name type="scientific">Glutamicibacter arilaitensis</name>
    <dbReference type="NCBI Taxonomy" id="256701"/>
    <lineage>
        <taxon>Bacteria</taxon>
        <taxon>Bacillati</taxon>
        <taxon>Actinomycetota</taxon>
        <taxon>Actinomycetes</taxon>
        <taxon>Micrococcales</taxon>
        <taxon>Micrococcaceae</taxon>
        <taxon>Glutamicibacter</taxon>
    </lineage>
</organism>
<comment type="caution">
    <text evidence="1">The sequence shown here is derived from an EMBL/GenBank/DDBJ whole genome shotgun (WGS) entry which is preliminary data.</text>
</comment>
<proteinExistence type="predicted"/>
<name>A0A4Y8U1F7_9MICC</name>
<dbReference type="RefSeq" id="WP_134780302.1">
    <property type="nucleotide sequence ID" value="NZ_PNQX01000001.1"/>
</dbReference>